<comment type="function">
    <text evidence="13">SbcCD cleaves DNA hairpin structures. These structures can inhibit DNA replication and are intermediates in certain DNA recombination reactions. The complex acts as a 3'-&gt;5' double strand exonuclease that can open hairpins. It also has a 5' single-strand endonuclease activity.</text>
</comment>
<dbReference type="PANTHER" id="PTHR32114:SF2">
    <property type="entry name" value="ABC TRANSPORTER ABCH.3"/>
    <property type="match status" value="1"/>
</dbReference>
<evidence type="ECO:0000256" key="6">
    <source>
        <dbReference type="ARBA" id="ARBA00022741"/>
    </source>
</evidence>
<evidence type="ECO:0000313" key="16">
    <source>
        <dbReference type="EMBL" id="RJY18896.1"/>
    </source>
</evidence>
<evidence type="ECO:0000313" key="17">
    <source>
        <dbReference type="Proteomes" id="UP000273022"/>
    </source>
</evidence>
<name>A0A3A6U448_9GAMM</name>
<dbReference type="GO" id="GO:0004519">
    <property type="term" value="F:endonuclease activity"/>
    <property type="evidence" value="ECO:0007669"/>
    <property type="project" value="UniProtKB-KW"/>
</dbReference>
<evidence type="ECO:0000256" key="11">
    <source>
        <dbReference type="ARBA" id="ARBA00023054"/>
    </source>
</evidence>
<keyword evidence="17" id="KW-1185">Reference proteome</keyword>
<dbReference type="InterPro" id="IPR027417">
    <property type="entry name" value="P-loop_NTPase"/>
</dbReference>
<dbReference type="GO" id="GO:0016887">
    <property type="term" value="F:ATP hydrolysis activity"/>
    <property type="evidence" value="ECO:0007669"/>
    <property type="project" value="InterPro"/>
</dbReference>
<dbReference type="InterPro" id="IPR038729">
    <property type="entry name" value="Rad50/SbcC_AAA"/>
</dbReference>
<keyword evidence="11 14" id="KW-0175">Coiled coil</keyword>
<keyword evidence="6" id="KW-0547">Nucleotide-binding</keyword>
<dbReference type="Pfam" id="PF13476">
    <property type="entry name" value="AAA_23"/>
    <property type="match status" value="1"/>
</dbReference>
<dbReference type="GO" id="GO:0005524">
    <property type="term" value="F:ATP binding"/>
    <property type="evidence" value="ECO:0007669"/>
    <property type="project" value="UniProtKB-KW"/>
</dbReference>
<keyword evidence="5" id="KW-0540">Nuclease</keyword>
<keyword evidence="12" id="KW-0233">DNA recombination</keyword>
<proteinExistence type="inferred from homology"/>
<dbReference type="FunFam" id="3.40.50.300:FF:001446">
    <property type="entry name" value="DsDNA exonuclease SbcC"/>
    <property type="match status" value="1"/>
</dbReference>
<dbReference type="SUPFAM" id="SSF52540">
    <property type="entry name" value="P-loop containing nucleoside triphosphate hydrolases"/>
    <property type="match status" value="1"/>
</dbReference>
<dbReference type="Pfam" id="PF13558">
    <property type="entry name" value="SbcC_Walker_B"/>
    <property type="match status" value="1"/>
</dbReference>
<reference evidence="16 17" key="1">
    <citation type="submission" date="2018-09" db="EMBL/GenBank/DDBJ databases">
        <title>Phylogeny of the Shewanellaceae, and recommendation for two new genera, Pseudoshewanella and Parashewanella.</title>
        <authorList>
            <person name="Wang G."/>
        </authorList>
    </citation>
    <scope>NUCLEOTIDE SEQUENCE [LARGE SCALE GENOMIC DNA]</scope>
    <source>
        <strain evidence="16 17">KCTC 22492</strain>
    </source>
</reference>
<protein>
    <recommendedName>
        <fullName evidence="3">Nuclease SbcCD subunit C</fullName>
    </recommendedName>
</protein>
<evidence type="ECO:0000256" key="9">
    <source>
        <dbReference type="ARBA" id="ARBA00022839"/>
    </source>
</evidence>
<accession>A0A3A6U448</accession>
<evidence type="ECO:0000256" key="1">
    <source>
        <dbReference type="ARBA" id="ARBA00006930"/>
    </source>
</evidence>
<dbReference type="GO" id="GO:0006302">
    <property type="term" value="P:double-strand break repair"/>
    <property type="evidence" value="ECO:0007669"/>
    <property type="project" value="InterPro"/>
</dbReference>
<keyword evidence="8" id="KW-0378">Hydrolase</keyword>
<evidence type="ECO:0000256" key="3">
    <source>
        <dbReference type="ARBA" id="ARBA00013368"/>
    </source>
</evidence>
<comment type="subunit">
    <text evidence="2">Heterodimer of SbcC and SbcD.</text>
</comment>
<dbReference type="Proteomes" id="UP000273022">
    <property type="component" value="Unassembled WGS sequence"/>
</dbReference>
<evidence type="ECO:0000256" key="10">
    <source>
        <dbReference type="ARBA" id="ARBA00022840"/>
    </source>
</evidence>
<dbReference type="GO" id="GO:0006260">
    <property type="term" value="P:DNA replication"/>
    <property type="evidence" value="ECO:0007669"/>
    <property type="project" value="UniProtKB-KW"/>
</dbReference>
<evidence type="ECO:0000256" key="4">
    <source>
        <dbReference type="ARBA" id="ARBA00022705"/>
    </source>
</evidence>
<dbReference type="AlphaFoldDB" id="A0A3A6U448"/>
<dbReference type="Gene3D" id="3.40.50.300">
    <property type="entry name" value="P-loop containing nucleotide triphosphate hydrolases"/>
    <property type="match status" value="2"/>
</dbReference>
<feature type="coiled-coil region" evidence="14">
    <location>
        <begin position="635"/>
        <end position="697"/>
    </location>
</feature>
<sequence length="1018" mass="114336">MKPELLTMSAFGPFSDTQHINFNELSQNALFLINGPTGSGKTTILDGICFALYGRTTGNEREGSQMRCDMAPDSLLTELTFQFKLGDVQYRIRRIPEQNRKKKSGDGYTVQKPEAQLYRISIDGEESLLVEAKVSEATNQIEALLGLDVDQFRQVMVLPQGKFRDLLMADSNTREKIFGQLFQTQIYRKIEDKLKLQSSEIRQQVQAQQNRREGVLQAAELQTDKALAERLEALNPQVSQAAENKAQTAKAFLQAQKNYDAAEQLKNQFTQLTEQQSIQGQHLQQKPFIELQEATIKKAIKAANLVPLQSSYDQRKHELQIAEQQLNKCEIALSDANKAQTLFLPQIDSLPQLEDQIIQTEQQKQYLAELQPLFHTKTELVNKHASVTTELNKSKAQQTSIGQQNQTLRQQISSIQAEQPQLQLESAEQLSIQQALNQQQLLIENYQQYDFLQKRKLELDSKLHQAKAHGEQLRQLFEKANTEQQTLQLSWHTNQAAVLAAQLQVGEPCLVCGSLEHPQPAISQGKPPTEMELQSSADATALASDKYHEARRGYVELMQQQKSVVEQQKPIAELLGDVLSQPIAACQTRLAELQHQGSKAVNAADKLVKNQKLLTELNQQEQSFQSQLDSVGVLIQEQLKAVTEVSTQLEELDKRLPESLSTEQQLITAQSENAQKLNEYTEKREKIKQQQIKLTQQVVSAQTACESSIKQQHEMKERLQKASTDFQQALLSSGFDSEDVFTQAVLPDIKLTELKQQVSKYQQDWAVNQAKLKELSELLTDKTAPDTELLEVEQQKTNVQMQQADAHWQQLHAEQSQLNQIQQKLVEVDKIATALEDQYAVIGTLSDVANGKTGNRISLNRFVLSVLLDDVLLDASQRLNMMSKGRYRLIRKEQKSKGNKASGLELEVEDAYTSKVRDVATLSGGESFMAALSMALALSEVVQAYAGGIKLDTLFIDEGFGSLDQDSLELAIRTLMDLQSSGRMVGVISHVSEMKEQITQRIDINKSSSGSCIKLING</sequence>
<organism evidence="16 17">
    <name type="scientific">Parashewanella spongiae</name>
    <dbReference type="NCBI Taxonomy" id="342950"/>
    <lineage>
        <taxon>Bacteria</taxon>
        <taxon>Pseudomonadati</taxon>
        <taxon>Pseudomonadota</taxon>
        <taxon>Gammaproteobacteria</taxon>
        <taxon>Alteromonadales</taxon>
        <taxon>Shewanellaceae</taxon>
        <taxon>Parashewanella</taxon>
    </lineage>
</organism>
<dbReference type="RefSeq" id="WP_121852242.1">
    <property type="nucleotide sequence ID" value="NZ_CP037952.1"/>
</dbReference>
<dbReference type="GO" id="GO:0004527">
    <property type="term" value="F:exonuclease activity"/>
    <property type="evidence" value="ECO:0007669"/>
    <property type="project" value="UniProtKB-KW"/>
</dbReference>
<evidence type="ECO:0000256" key="13">
    <source>
        <dbReference type="ARBA" id="ARBA00055999"/>
    </source>
</evidence>
<evidence type="ECO:0000256" key="5">
    <source>
        <dbReference type="ARBA" id="ARBA00022722"/>
    </source>
</evidence>
<comment type="caution">
    <text evidence="16">The sequence shown here is derived from an EMBL/GenBank/DDBJ whole genome shotgun (WGS) entry which is preliminary data.</text>
</comment>
<evidence type="ECO:0000256" key="7">
    <source>
        <dbReference type="ARBA" id="ARBA00022759"/>
    </source>
</evidence>
<keyword evidence="10" id="KW-0067">ATP-binding</keyword>
<evidence type="ECO:0000256" key="2">
    <source>
        <dbReference type="ARBA" id="ARBA00011322"/>
    </source>
</evidence>
<evidence type="ECO:0000256" key="12">
    <source>
        <dbReference type="ARBA" id="ARBA00023172"/>
    </source>
</evidence>
<dbReference type="EMBL" id="QYYH01000013">
    <property type="protein sequence ID" value="RJY18896.1"/>
    <property type="molecule type" value="Genomic_DNA"/>
</dbReference>
<feature type="domain" description="Rad50/SbcC-type AAA" evidence="15">
    <location>
        <begin position="6"/>
        <end position="275"/>
    </location>
</feature>
<dbReference type="PANTHER" id="PTHR32114">
    <property type="entry name" value="ABC TRANSPORTER ABCH.3"/>
    <property type="match status" value="1"/>
</dbReference>
<evidence type="ECO:0000259" key="15">
    <source>
        <dbReference type="Pfam" id="PF13476"/>
    </source>
</evidence>
<keyword evidence="4" id="KW-0235">DNA replication</keyword>
<gene>
    <name evidence="16" type="ORF">D5R81_03375</name>
</gene>
<dbReference type="GO" id="GO:0006310">
    <property type="term" value="P:DNA recombination"/>
    <property type="evidence" value="ECO:0007669"/>
    <property type="project" value="UniProtKB-KW"/>
</dbReference>
<keyword evidence="7" id="KW-0255">Endonuclease</keyword>
<feature type="coiled-coil region" evidence="14">
    <location>
        <begin position="312"/>
        <end position="339"/>
    </location>
</feature>
<dbReference type="OrthoDB" id="9795626at2"/>
<evidence type="ECO:0000256" key="8">
    <source>
        <dbReference type="ARBA" id="ARBA00022801"/>
    </source>
</evidence>
<evidence type="ECO:0000256" key="14">
    <source>
        <dbReference type="SAM" id="Coils"/>
    </source>
</evidence>
<comment type="similarity">
    <text evidence="1">Belongs to the SMC family. SbcC subfamily.</text>
</comment>
<keyword evidence="9" id="KW-0269">Exonuclease</keyword>